<reference evidence="2 3" key="1">
    <citation type="submission" date="2020-02" db="EMBL/GenBank/DDBJ databases">
        <title>Draft genome sequence of two Spirosoma agri KCTC 52727 and Spirosoma terrae KCTC 52035.</title>
        <authorList>
            <person name="Rojas J."/>
            <person name="Ambika Manirajan B."/>
            <person name="Ratering S."/>
            <person name="Suarez C."/>
            <person name="Schnell S."/>
        </authorList>
    </citation>
    <scope>NUCLEOTIDE SEQUENCE [LARGE SCALE GENOMIC DNA]</scope>
    <source>
        <strain evidence="2 3">KCTC 52727</strain>
    </source>
</reference>
<dbReference type="RefSeq" id="WP_164043548.1">
    <property type="nucleotide sequence ID" value="NZ_JAAGNZ010000003.1"/>
</dbReference>
<organism evidence="2 3">
    <name type="scientific">Spirosoma agri</name>
    <dbReference type="NCBI Taxonomy" id="1987381"/>
    <lineage>
        <taxon>Bacteria</taxon>
        <taxon>Pseudomonadati</taxon>
        <taxon>Bacteroidota</taxon>
        <taxon>Cytophagia</taxon>
        <taxon>Cytophagales</taxon>
        <taxon>Cytophagaceae</taxon>
        <taxon>Spirosoma</taxon>
    </lineage>
</organism>
<protein>
    <submittedName>
        <fullName evidence="2">Aldo/keto reductase</fullName>
    </submittedName>
</protein>
<dbReference type="EMBL" id="JAAGNZ010000003">
    <property type="protein sequence ID" value="NEU70247.1"/>
    <property type="molecule type" value="Genomic_DNA"/>
</dbReference>
<name>A0A6M0IQR3_9BACT</name>
<dbReference type="GO" id="GO:0005829">
    <property type="term" value="C:cytosol"/>
    <property type="evidence" value="ECO:0007669"/>
    <property type="project" value="TreeGrafter"/>
</dbReference>
<dbReference type="Proteomes" id="UP000477386">
    <property type="component" value="Unassembled WGS sequence"/>
</dbReference>
<evidence type="ECO:0000313" key="3">
    <source>
        <dbReference type="Proteomes" id="UP000477386"/>
    </source>
</evidence>
<dbReference type="CDD" id="cd19152">
    <property type="entry name" value="AKR_AKR15A"/>
    <property type="match status" value="1"/>
</dbReference>
<comment type="caution">
    <text evidence="2">The sequence shown here is derived from an EMBL/GenBank/DDBJ whole genome shotgun (WGS) entry which is preliminary data.</text>
</comment>
<accession>A0A6M0IQR3</accession>
<dbReference type="InterPro" id="IPR023210">
    <property type="entry name" value="NADP_OxRdtase_dom"/>
</dbReference>
<dbReference type="SUPFAM" id="SSF51430">
    <property type="entry name" value="NAD(P)-linked oxidoreductase"/>
    <property type="match status" value="1"/>
</dbReference>
<proteinExistence type="predicted"/>
<dbReference type="PANTHER" id="PTHR42686">
    <property type="entry name" value="GH17980P-RELATED"/>
    <property type="match status" value="1"/>
</dbReference>
<evidence type="ECO:0000313" key="2">
    <source>
        <dbReference type="EMBL" id="NEU70247.1"/>
    </source>
</evidence>
<dbReference type="InterPro" id="IPR020471">
    <property type="entry name" value="AKR"/>
</dbReference>
<dbReference type="InterPro" id="IPR036812">
    <property type="entry name" value="NAD(P)_OxRdtase_dom_sf"/>
</dbReference>
<feature type="domain" description="NADP-dependent oxidoreductase" evidence="1">
    <location>
        <begin position="20"/>
        <end position="335"/>
    </location>
</feature>
<evidence type="ECO:0000259" key="1">
    <source>
        <dbReference type="Pfam" id="PF00248"/>
    </source>
</evidence>
<gene>
    <name evidence="2" type="ORF">GK091_25440</name>
</gene>
<keyword evidence="3" id="KW-1185">Reference proteome</keyword>
<sequence>MSNIQTVPYQQASAFDLPPVIFGTSGLGNLYEATPCETKRAIVKASIDHSPAKAVFDSAGKYGAGLALESLGQCLSDLNVAPEDVLISNKLGWYQVPLTTPEPTFEPGVWKGLTHDAIQKISYEGILECFHQGNQLLGSYRSQLASVHDPDEYLARATSPDEAEALYRDILDAYRALAELKNAGQIAGVGVGSKQWRVIERLASDVELDWVMIANSLTIHDHPAALIDFIQTLNRRGVRVINSAVFNGGFLIGSDYYNYQLVDKQTTEGKSLYAWRDKFWSVCQRFDVQPAEACFNFGFTVPGVSSVALSTTKPAKVKPNIEMATKKIPPAFWTALVDEGLITPDDRLTVATHQP</sequence>
<dbReference type="Gene3D" id="3.20.20.100">
    <property type="entry name" value="NADP-dependent oxidoreductase domain"/>
    <property type="match status" value="1"/>
</dbReference>
<dbReference type="PANTHER" id="PTHR42686:SF1">
    <property type="entry name" value="GH17980P-RELATED"/>
    <property type="match status" value="1"/>
</dbReference>
<dbReference type="AlphaFoldDB" id="A0A6M0IQR3"/>
<dbReference type="Pfam" id="PF00248">
    <property type="entry name" value="Aldo_ket_red"/>
    <property type="match status" value="1"/>
</dbReference>
<dbReference type="GO" id="GO:0016491">
    <property type="term" value="F:oxidoreductase activity"/>
    <property type="evidence" value="ECO:0007669"/>
    <property type="project" value="InterPro"/>
</dbReference>